<protein>
    <submittedName>
        <fullName evidence="2">Uncharacterized protein</fullName>
    </submittedName>
</protein>
<dbReference type="EMBL" id="SJPH01000003">
    <property type="protein sequence ID" value="TWT46396.1"/>
    <property type="molecule type" value="Genomic_DNA"/>
</dbReference>
<keyword evidence="1" id="KW-0732">Signal</keyword>
<dbReference type="Proteomes" id="UP000318995">
    <property type="component" value="Unassembled WGS sequence"/>
</dbReference>
<evidence type="ECO:0000313" key="3">
    <source>
        <dbReference type="Proteomes" id="UP000318995"/>
    </source>
</evidence>
<proteinExistence type="predicted"/>
<organism evidence="2 3">
    <name type="scientific">Botrimarina hoheduenensis</name>
    <dbReference type="NCBI Taxonomy" id="2528000"/>
    <lineage>
        <taxon>Bacteria</taxon>
        <taxon>Pseudomonadati</taxon>
        <taxon>Planctomycetota</taxon>
        <taxon>Planctomycetia</taxon>
        <taxon>Pirellulales</taxon>
        <taxon>Lacipirellulaceae</taxon>
        <taxon>Botrimarina</taxon>
    </lineage>
</organism>
<evidence type="ECO:0000313" key="2">
    <source>
        <dbReference type="EMBL" id="TWT46396.1"/>
    </source>
</evidence>
<evidence type="ECO:0000256" key="1">
    <source>
        <dbReference type="SAM" id="SignalP"/>
    </source>
</evidence>
<reference evidence="2 3" key="1">
    <citation type="submission" date="2019-02" db="EMBL/GenBank/DDBJ databases">
        <title>Deep-cultivation of Planctomycetes and their phenomic and genomic characterization uncovers novel biology.</title>
        <authorList>
            <person name="Wiegand S."/>
            <person name="Jogler M."/>
            <person name="Boedeker C."/>
            <person name="Pinto D."/>
            <person name="Vollmers J."/>
            <person name="Rivas-Marin E."/>
            <person name="Kohn T."/>
            <person name="Peeters S.H."/>
            <person name="Heuer A."/>
            <person name="Rast P."/>
            <person name="Oberbeckmann S."/>
            <person name="Bunk B."/>
            <person name="Jeske O."/>
            <person name="Meyerdierks A."/>
            <person name="Storesund J.E."/>
            <person name="Kallscheuer N."/>
            <person name="Luecker S."/>
            <person name="Lage O.M."/>
            <person name="Pohl T."/>
            <person name="Merkel B.J."/>
            <person name="Hornburger P."/>
            <person name="Mueller R.-W."/>
            <person name="Bruemmer F."/>
            <person name="Labrenz M."/>
            <person name="Spormann A.M."/>
            <person name="Op Den Camp H."/>
            <person name="Overmann J."/>
            <person name="Amann R."/>
            <person name="Jetten M.S.M."/>
            <person name="Mascher T."/>
            <person name="Medema M.H."/>
            <person name="Devos D.P."/>
            <person name="Kaster A.-K."/>
            <person name="Ovreas L."/>
            <person name="Rohde M."/>
            <person name="Galperin M.Y."/>
            <person name="Jogler C."/>
        </authorList>
    </citation>
    <scope>NUCLEOTIDE SEQUENCE [LARGE SCALE GENOMIC DNA]</scope>
    <source>
        <strain evidence="2 3">Pla111</strain>
    </source>
</reference>
<comment type="caution">
    <text evidence="2">The sequence shown here is derived from an EMBL/GenBank/DDBJ whole genome shotgun (WGS) entry which is preliminary data.</text>
</comment>
<name>A0A5C5W684_9BACT</name>
<feature type="chain" id="PRO_5022955175" evidence="1">
    <location>
        <begin position="19"/>
        <end position="334"/>
    </location>
</feature>
<keyword evidence="3" id="KW-1185">Reference proteome</keyword>
<feature type="signal peptide" evidence="1">
    <location>
        <begin position="1"/>
        <end position="18"/>
    </location>
</feature>
<gene>
    <name evidence="2" type="ORF">Pla111_14920</name>
</gene>
<accession>A0A5C5W684</accession>
<sequence length="334" mass="36071" precursor="true">MRSLACLIVLTATTAASAVVRMEIASESGPNATAQSAWLQLLAELDVTGVRVRGLGPGDKPSVEDLGTPERPLPRVLGILTRQGVLELPGGRFTIRQREALAAYLERLEGDGAAAVTAKRGRFGLTRDEFQKVFVALGAPIGAINRQESLEALLLRTAAQSGMPLWIDPRAKPALRARPTTDKVATLARGAALAVLLRAEDLSLAPEKPVGQPVRLTVAPSYGENKEAWPIGYKPETSPSQTAPVLMQRLPVEIEGFTLAQALDAIEARLGGVPLVYDEFALRRDAIDPTTTPVKLARTETFYKRIIDRLAFQAGLKTELRIDEAGTPFVWLTR</sequence>
<dbReference type="AlphaFoldDB" id="A0A5C5W684"/>